<keyword evidence="3 10" id="KW-0812">Transmembrane</keyword>
<feature type="transmembrane region" description="Helical" evidence="10">
    <location>
        <begin position="330"/>
        <end position="352"/>
    </location>
</feature>
<dbReference type="Gramene" id="Kaladp0070s0021.2.v1.1">
    <property type="protein sequence ID" value="Kaladp0070s0021.2.v1.1"/>
    <property type="gene ID" value="Kaladp0070s0021.v1.1"/>
</dbReference>
<keyword evidence="5 10" id="KW-1133">Transmembrane helix</keyword>
<evidence type="ECO:0000313" key="12">
    <source>
        <dbReference type="Proteomes" id="UP000594263"/>
    </source>
</evidence>
<evidence type="ECO:0000256" key="5">
    <source>
        <dbReference type="ARBA" id="ARBA00022989"/>
    </source>
</evidence>
<dbReference type="PANTHER" id="PTHR31651:SF3">
    <property type="entry name" value="PROTEIN PIN-LIKES 7"/>
    <property type="match status" value="1"/>
</dbReference>
<dbReference type="EnsemblPlants" id="Kaladp0070s0021.2.v1.1">
    <property type="protein sequence ID" value="Kaladp0070s0021.2.v1.1"/>
    <property type="gene ID" value="Kaladp0070s0021.v1.1"/>
</dbReference>
<name>A0A7N0UIL1_KALFE</name>
<feature type="transmembrane region" description="Helical" evidence="10">
    <location>
        <begin position="6"/>
        <end position="26"/>
    </location>
</feature>
<evidence type="ECO:0000256" key="4">
    <source>
        <dbReference type="ARBA" id="ARBA00022824"/>
    </source>
</evidence>
<dbReference type="Pfam" id="PF03547">
    <property type="entry name" value="Mem_trans"/>
    <property type="match status" value="1"/>
</dbReference>
<evidence type="ECO:0000313" key="11">
    <source>
        <dbReference type="EnsemblPlants" id="Kaladp0070s0021.1.v1.1"/>
    </source>
</evidence>
<evidence type="ECO:0000256" key="7">
    <source>
        <dbReference type="ARBA" id="ARBA00023294"/>
    </source>
</evidence>
<feature type="transmembrane region" description="Helical" evidence="10">
    <location>
        <begin position="147"/>
        <end position="166"/>
    </location>
</feature>
<protein>
    <submittedName>
        <fullName evidence="11">Uncharacterized protein</fullName>
    </submittedName>
</protein>
<comment type="subcellular location">
    <subcellularLocation>
        <location evidence="1">Endoplasmic reticulum membrane</location>
        <topology evidence="1">Multi-pass membrane protein</topology>
    </subcellularLocation>
</comment>
<accession>A0A7N0UIL1</accession>
<dbReference type="Gramene" id="Kaladp0070s0021.1.v1.1">
    <property type="protein sequence ID" value="Kaladp0070s0021.1.v1.1"/>
    <property type="gene ID" value="Kaladp0070s0021.v1.1"/>
</dbReference>
<organism evidence="11 12">
    <name type="scientific">Kalanchoe fedtschenkoi</name>
    <name type="common">Lavender scallops</name>
    <name type="synonym">South American air plant</name>
    <dbReference type="NCBI Taxonomy" id="63787"/>
    <lineage>
        <taxon>Eukaryota</taxon>
        <taxon>Viridiplantae</taxon>
        <taxon>Streptophyta</taxon>
        <taxon>Embryophyta</taxon>
        <taxon>Tracheophyta</taxon>
        <taxon>Spermatophyta</taxon>
        <taxon>Magnoliopsida</taxon>
        <taxon>eudicotyledons</taxon>
        <taxon>Gunneridae</taxon>
        <taxon>Pentapetalae</taxon>
        <taxon>Saxifragales</taxon>
        <taxon>Crassulaceae</taxon>
        <taxon>Kalanchoe</taxon>
    </lineage>
</organism>
<dbReference type="InterPro" id="IPR045033">
    <property type="entry name" value="PILS1/3/4/5/7"/>
</dbReference>
<dbReference type="PANTHER" id="PTHR31651">
    <property type="match status" value="1"/>
</dbReference>
<dbReference type="GO" id="GO:0080162">
    <property type="term" value="P:endoplasmic reticulum to cytosol auxin transport"/>
    <property type="evidence" value="ECO:0007669"/>
    <property type="project" value="InterPro"/>
</dbReference>
<feature type="transmembrane region" description="Helical" evidence="10">
    <location>
        <begin position="260"/>
        <end position="280"/>
    </location>
</feature>
<comment type="function">
    <text evidence="8">Involved in cellular auxin homeostasis by regulating auxin metabolism. Regulates intracellular auxin accumulation at the endoplasmic reticulum and thus auxin availability for nuclear auxin signaling.</text>
</comment>
<keyword evidence="2" id="KW-0813">Transport</keyword>
<keyword evidence="6 10" id="KW-0472">Membrane</keyword>
<evidence type="ECO:0000256" key="10">
    <source>
        <dbReference type="SAM" id="Phobius"/>
    </source>
</evidence>
<dbReference type="Proteomes" id="UP000594263">
    <property type="component" value="Unplaced"/>
</dbReference>
<proteinExistence type="inferred from homology"/>
<keyword evidence="4" id="KW-0256">Endoplasmic reticulum</keyword>
<feature type="transmembrane region" description="Helical" evidence="10">
    <location>
        <begin position="300"/>
        <end position="318"/>
    </location>
</feature>
<dbReference type="OMA" id="GSDPMLW"/>
<evidence type="ECO:0000256" key="9">
    <source>
        <dbReference type="ARBA" id="ARBA00025752"/>
    </source>
</evidence>
<evidence type="ECO:0000256" key="8">
    <source>
        <dbReference type="ARBA" id="ARBA00025100"/>
    </source>
</evidence>
<comment type="similarity">
    <text evidence="9">Belongs to the auxin efflux carrier (TC 2.A.69.2) family.</text>
</comment>
<evidence type="ECO:0000256" key="1">
    <source>
        <dbReference type="ARBA" id="ARBA00004477"/>
    </source>
</evidence>
<evidence type="ECO:0000256" key="2">
    <source>
        <dbReference type="ARBA" id="ARBA00022448"/>
    </source>
</evidence>
<evidence type="ECO:0000256" key="6">
    <source>
        <dbReference type="ARBA" id="ARBA00023136"/>
    </source>
</evidence>
<dbReference type="GO" id="GO:0009734">
    <property type="term" value="P:auxin-activated signaling pathway"/>
    <property type="evidence" value="ECO:0007669"/>
    <property type="project" value="UniProtKB-KW"/>
</dbReference>
<dbReference type="InterPro" id="IPR004776">
    <property type="entry name" value="Mem_transp_PIN-like"/>
</dbReference>
<keyword evidence="12" id="KW-1185">Reference proteome</keyword>
<feature type="transmembrane region" description="Helical" evidence="10">
    <location>
        <begin position="364"/>
        <end position="385"/>
    </location>
</feature>
<keyword evidence="7" id="KW-0927">Auxin signaling pathway</keyword>
<dbReference type="EnsemblPlants" id="Kaladp0070s0021.1.v1.1">
    <property type="protein sequence ID" value="Kaladp0070s0021.1.v1.1"/>
    <property type="gene ID" value="Kaladp0070s0021.v1.1"/>
</dbReference>
<dbReference type="GO" id="GO:0005789">
    <property type="term" value="C:endoplasmic reticulum membrane"/>
    <property type="evidence" value="ECO:0007669"/>
    <property type="project" value="UniProtKB-SubCell"/>
</dbReference>
<feature type="transmembrane region" description="Helical" evidence="10">
    <location>
        <begin position="70"/>
        <end position="94"/>
    </location>
</feature>
<reference evidence="11" key="1">
    <citation type="submission" date="2021-01" db="UniProtKB">
        <authorList>
            <consortium name="EnsemblPlants"/>
        </authorList>
    </citation>
    <scope>IDENTIFICATION</scope>
</reference>
<dbReference type="AlphaFoldDB" id="A0A7N0UIL1"/>
<feature type="transmembrane region" description="Helical" evidence="10">
    <location>
        <begin position="397"/>
        <end position="421"/>
    </location>
</feature>
<sequence>MGFLSLFRVAAMPIVEVLLVSTLGAFMATDYFNLLHNDARKSLNKIVYALFTPALVFASLTKTVTLEEIISWWFMPVNIGLTFLVGGILGWVLVKLLKPEPYLEGLVISVTSAGNLGNLMLIMVHAICQEAGSPFGEHSVCDSVGLSYAAFSMAAGGFYIWTFAFAQIRSSGVKYEAYLKSAEAQRLANKDFDGDEEASLLKGDDHHTDSSIVFATSRSFREEYDKDAILASFKDMAVTTEKVSFWGKVKLTLLQMAEELLAPPTLAAIAGLFFGAITWLKNLIVGDTAPLHVIQDSIQLLGDGTLPCITLILGGNLIQGLRSSKLKVPVIVGIILIKYLILPIIGIGVVRLASSFGFLPADPLFSYVLMVQFTLPPAMNIGTMTQLVDVGQAECSVLFLWTYIAAAFALTIWSTVFMWILG</sequence>
<feature type="transmembrane region" description="Helical" evidence="10">
    <location>
        <begin position="106"/>
        <end position="127"/>
    </location>
</feature>
<evidence type="ECO:0000256" key="3">
    <source>
        <dbReference type="ARBA" id="ARBA00022692"/>
    </source>
</evidence>